<reference evidence="2" key="1">
    <citation type="journal article" date="2019" name="Int. J. Syst. Evol. Microbiol.">
        <title>The Global Catalogue of Microorganisms (GCM) 10K type strain sequencing project: providing services to taxonomists for standard genome sequencing and annotation.</title>
        <authorList>
            <consortium name="The Broad Institute Genomics Platform"/>
            <consortium name="The Broad Institute Genome Sequencing Center for Infectious Disease"/>
            <person name="Wu L."/>
            <person name="Ma J."/>
        </authorList>
    </citation>
    <scope>NUCLEOTIDE SEQUENCE [LARGE SCALE GENOMIC DNA]</scope>
    <source>
        <strain evidence="2">CGMCC 4.7317</strain>
    </source>
</reference>
<dbReference type="Pfam" id="PF09438">
    <property type="entry name" value="DUF2017"/>
    <property type="match status" value="1"/>
</dbReference>
<dbReference type="Proteomes" id="UP001596138">
    <property type="component" value="Unassembled WGS sequence"/>
</dbReference>
<protein>
    <submittedName>
        <fullName evidence="1">DUF2017 domain-containing protein</fullName>
    </submittedName>
</protein>
<dbReference type="InterPro" id="IPR018561">
    <property type="entry name" value="AosR"/>
</dbReference>
<gene>
    <name evidence="1" type="ORF">ACFQGU_15140</name>
</gene>
<evidence type="ECO:0000313" key="2">
    <source>
        <dbReference type="Proteomes" id="UP001596138"/>
    </source>
</evidence>
<accession>A0ABW1T5A6</accession>
<name>A0ABW1T5A6_9ACTN</name>
<proteinExistence type="predicted"/>
<evidence type="ECO:0000313" key="1">
    <source>
        <dbReference type="EMBL" id="MFC6239213.1"/>
    </source>
</evidence>
<dbReference type="RefSeq" id="WP_386768087.1">
    <property type="nucleotide sequence ID" value="NZ_JBHSTI010000008.1"/>
</dbReference>
<dbReference type="EMBL" id="JBHSTI010000008">
    <property type="protein sequence ID" value="MFC6239213.1"/>
    <property type="molecule type" value="Genomic_DNA"/>
</dbReference>
<organism evidence="1 2">
    <name type="scientific">Longivirga aurantiaca</name>
    <dbReference type="NCBI Taxonomy" id="1837743"/>
    <lineage>
        <taxon>Bacteria</taxon>
        <taxon>Bacillati</taxon>
        <taxon>Actinomycetota</taxon>
        <taxon>Actinomycetes</taxon>
        <taxon>Sporichthyales</taxon>
        <taxon>Sporichthyaceae</taxon>
        <taxon>Longivirga</taxon>
    </lineage>
</organism>
<sequence length="197" mass="21834">MAVHGFRRTATGKLVLKVDDVERGLLATLVSQVLELVSPEDDPWGADADPLARMVGIDPDAERPDDPALARLLPDAYADDDEASSEFRRFTERSLRETKMNHAATVLRALAEADRKVVVPDDEIASWMGALNDLRLALGARLGLTEDNHEGFYDLDEDDPGFVHVHVYDWLTFLQETLVQAVTGLTSEPPPGWDEQD</sequence>
<keyword evidence="2" id="KW-1185">Reference proteome</keyword>
<comment type="caution">
    <text evidence="1">The sequence shown here is derived from an EMBL/GenBank/DDBJ whole genome shotgun (WGS) entry which is preliminary data.</text>
</comment>